<evidence type="ECO:0000313" key="2">
    <source>
        <dbReference type="Proteomes" id="UP000215914"/>
    </source>
</evidence>
<proteinExistence type="predicted"/>
<comment type="caution">
    <text evidence="1">The sequence shown here is derived from an EMBL/GenBank/DDBJ whole genome shotgun (WGS) entry which is preliminary data.</text>
</comment>
<reference evidence="1" key="2">
    <citation type="submission" date="2020-06" db="EMBL/GenBank/DDBJ databases">
        <title>Helianthus annuus Genome sequencing and assembly Release 2.</title>
        <authorList>
            <person name="Gouzy J."/>
            <person name="Langlade N."/>
            <person name="Munos S."/>
        </authorList>
    </citation>
    <scope>NUCLEOTIDE SEQUENCE</scope>
    <source>
        <tissue evidence="1">Leaves</tissue>
    </source>
</reference>
<reference evidence="1" key="1">
    <citation type="journal article" date="2017" name="Nature">
        <title>The sunflower genome provides insights into oil metabolism, flowering and Asterid evolution.</title>
        <authorList>
            <person name="Badouin H."/>
            <person name="Gouzy J."/>
            <person name="Grassa C.J."/>
            <person name="Murat F."/>
            <person name="Staton S.E."/>
            <person name="Cottret L."/>
            <person name="Lelandais-Briere C."/>
            <person name="Owens G.L."/>
            <person name="Carrere S."/>
            <person name="Mayjonade B."/>
            <person name="Legrand L."/>
            <person name="Gill N."/>
            <person name="Kane N.C."/>
            <person name="Bowers J.E."/>
            <person name="Hubner S."/>
            <person name="Bellec A."/>
            <person name="Berard A."/>
            <person name="Berges H."/>
            <person name="Blanchet N."/>
            <person name="Boniface M.C."/>
            <person name="Brunel D."/>
            <person name="Catrice O."/>
            <person name="Chaidir N."/>
            <person name="Claudel C."/>
            <person name="Donnadieu C."/>
            <person name="Faraut T."/>
            <person name="Fievet G."/>
            <person name="Helmstetter N."/>
            <person name="King M."/>
            <person name="Knapp S.J."/>
            <person name="Lai Z."/>
            <person name="Le Paslier M.C."/>
            <person name="Lippi Y."/>
            <person name="Lorenzon L."/>
            <person name="Mandel J.R."/>
            <person name="Marage G."/>
            <person name="Marchand G."/>
            <person name="Marquand E."/>
            <person name="Bret-Mestries E."/>
            <person name="Morien E."/>
            <person name="Nambeesan S."/>
            <person name="Nguyen T."/>
            <person name="Pegot-Espagnet P."/>
            <person name="Pouilly N."/>
            <person name="Raftis F."/>
            <person name="Sallet E."/>
            <person name="Schiex T."/>
            <person name="Thomas J."/>
            <person name="Vandecasteele C."/>
            <person name="Vares D."/>
            <person name="Vear F."/>
            <person name="Vautrin S."/>
            <person name="Crespi M."/>
            <person name="Mangin B."/>
            <person name="Burke J.M."/>
            <person name="Salse J."/>
            <person name="Munos S."/>
            <person name="Vincourt P."/>
            <person name="Rieseberg L.H."/>
            <person name="Langlade N.B."/>
        </authorList>
    </citation>
    <scope>NUCLEOTIDE SEQUENCE</scope>
    <source>
        <tissue evidence="1">Leaves</tissue>
    </source>
</reference>
<dbReference type="Gramene" id="mRNA:HanXRQr2_Chr15g0673701">
    <property type="protein sequence ID" value="CDS:HanXRQr2_Chr15g0673701.1"/>
    <property type="gene ID" value="HanXRQr2_Chr15g0673701"/>
</dbReference>
<protein>
    <submittedName>
        <fullName evidence="1">Uncharacterized protein</fullName>
    </submittedName>
</protein>
<accession>A0A9K3DWJ2</accession>
<keyword evidence="2" id="KW-1185">Reference proteome</keyword>
<sequence>MDRERGTAVMEKPATSPTGHPWWWLKVTVTAVASRIRSTFCWIPKPKRTV</sequence>
<name>A0A9K3DWJ2_HELAN</name>
<dbReference type="AlphaFoldDB" id="A0A9K3DWJ2"/>
<organism evidence="1 2">
    <name type="scientific">Helianthus annuus</name>
    <name type="common">Common sunflower</name>
    <dbReference type="NCBI Taxonomy" id="4232"/>
    <lineage>
        <taxon>Eukaryota</taxon>
        <taxon>Viridiplantae</taxon>
        <taxon>Streptophyta</taxon>
        <taxon>Embryophyta</taxon>
        <taxon>Tracheophyta</taxon>
        <taxon>Spermatophyta</taxon>
        <taxon>Magnoliopsida</taxon>
        <taxon>eudicotyledons</taxon>
        <taxon>Gunneridae</taxon>
        <taxon>Pentapetalae</taxon>
        <taxon>asterids</taxon>
        <taxon>campanulids</taxon>
        <taxon>Asterales</taxon>
        <taxon>Asteraceae</taxon>
        <taxon>Asteroideae</taxon>
        <taxon>Heliantheae alliance</taxon>
        <taxon>Heliantheae</taxon>
        <taxon>Helianthus</taxon>
    </lineage>
</organism>
<dbReference type="Proteomes" id="UP000215914">
    <property type="component" value="Unassembled WGS sequence"/>
</dbReference>
<evidence type="ECO:0000313" key="1">
    <source>
        <dbReference type="EMBL" id="KAF5762871.1"/>
    </source>
</evidence>
<dbReference type="EMBL" id="MNCJ02000330">
    <property type="protein sequence ID" value="KAF5762871.1"/>
    <property type="molecule type" value="Genomic_DNA"/>
</dbReference>
<gene>
    <name evidence="1" type="ORF">HanXRQr2_Chr15g0673701</name>
</gene>